<evidence type="ECO:0000259" key="12">
    <source>
        <dbReference type="Pfam" id="PF02223"/>
    </source>
</evidence>
<keyword evidence="14" id="KW-1185">Reference proteome</keyword>
<dbReference type="GO" id="GO:0004798">
    <property type="term" value="F:dTMP kinase activity"/>
    <property type="evidence" value="ECO:0007669"/>
    <property type="project" value="UniProtKB-UniRule"/>
</dbReference>
<evidence type="ECO:0000256" key="11">
    <source>
        <dbReference type="HAMAP-Rule" id="MF_00165"/>
    </source>
</evidence>
<dbReference type="InterPro" id="IPR039430">
    <property type="entry name" value="Thymidylate_kin-like_dom"/>
</dbReference>
<dbReference type="AlphaFoldDB" id="A0A6H9WNE0"/>
<comment type="catalytic activity">
    <reaction evidence="9 11">
        <text>dTMP + ATP = dTDP + ADP</text>
        <dbReference type="Rhea" id="RHEA:13517"/>
        <dbReference type="ChEBI" id="CHEBI:30616"/>
        <dbReference type="ChEBI" id="CHEBI:58369"/>
        <dbReference type="ChEBI" id="CHEBI:63528"/>
        <dbReference type="ChEBI" id="CHEBI:456216"/>
        <dbReference type="EC" id="2.7.4.9"/>
    </reaction>
</comment>
<dbReference type="RefSeq" id="WP_158029341.1">
    <property type="nucleotide sequence ID" value="NZ_BMHG01000001.1"/>
</dbReference>
<evidence type="ECO:0000256" key="8">
    <source>
        <dbReference type="ARBA" id="ARBA00022840"/>
    </source>
</evidence>
<evidence type="ECO:0000256" key="10">
    <source>
        <dbReference type="ARBA" id="ARBA00057735"/>
    </source>
</evidence>
<name>A0A6H9WNE0_9MICO</name>
<dbReference type="SUPFAM" id="SSF52540">
    <property type="entry name" value="P-loop containing nucleoside triphosphate hydrolases"/>
    <property type="match status" value="1"/>
</dbReference>
<dbReference type="GO" id="GO:0006227">
    <property type="term" value="P:dUDP biosynthetic process"/>
    <property type="evidence" value="ECO:0007669"/>
    <property type="project" value="TreeGrafter"/>
</dbReference>
<dbReference type="OrthoDB" id="9774907at2"/>
<evidence type="ECO:0000313" key="14">
    <source>
        <dbReference type="Proteomes" id="UP000431744"/>
    </source>
</evidence>
<dbReference type="GO" id="GO:0006233">
    <property type="term" value="P:dTDP biosynthetic process"/>
    <property type="evidence" value="ECO:0007669"/>
    <property type="project" value="InterPro"/>
</dbReference>
<gene>
    <name evidence="11" type="primary">tmk</name>
    <name evidence="13" type="ORF">F8O04_10525</name>
</gene>
<dbReference type="InterPro" id="IPR027417">
    <property type="entry name" value="P-loop_NTPase"/>
</dbReference>
<evidence type="ECO:0000313" key="13">
    <source>
        <dbReference type="EMBL" id="KAB1648146.1"/>
    </source>
</evidence>
<comment type="similarity">
    <text evidence="1 11">Belongs to the thymidylate kinase family.</text>
</comment>
<evidence type="ECO:0000256" key="2">
    <source>
        <dbReference type="ARBA" id="ARBA00012980"/>
    </source>
</evidence>
<organism evidence="13 14">
    <name type="scientific">Pseudoclavibacter endophyticus</name>
    <dbReference type="NCBI Taxonomy" id="1778590"/>
    <lineage>
        <taxon>Bacteria</taxon>
        <taxon>Bacillati</taxon>
        <taxon>Actinomycetota</taxon>
        <taxon>Actinomycetes</taxon>
        <taxon>Micrococcales</taxon>
        <taxon>Microbacteriaceae</taxon>
        <taxon>Pseudoclavibacter</taxon>
    </lineage>
</organism>
<feature type="domain" description="Thymidylate kinase-like" evidence="12">
    <location>
        <begin position="8"/>
        <end position="197"/>
    </location>
</feature>
<evidence type="ECO:0000256" key="1">
    <source>
        <dbReference type="ARBA" id="ARBA00009776"/>
    </source>
</evidence>
<dbReference type="PANTHER" id="PTHR10344:SF4">
    <property type="entry name" value="UMP-CMP KINASE 2, MITOCHONDRIAL"/>
    <property type="match status" value="1"/>
</dbReference>
<protein>
    <recommendedName>
        <fullName evidence="3 11">Thymidylate kinase</fullName>
        <ecNumber evidence="2 11">2.7.4.9</ecNumber>
    </recommendedName>
    <alternativeName>
        <fullName evidence="11">dTMP kinase</fullName>
    </alternativeName>
</protein>
<dbReference type="HAMAP" id="MF_00165">
    <property type="entry name" value="Thymidylate_kinase"/>
    <property type="match status" value="1"/>
</dbReference>
<dbReference type="Gene3D" id="3.40.50.300">
    <property type="entry name" value="P-loop containing nucleotide triphosphate hydrolases"/>
    <property type="match status" value="1"/>
</dbReference>
<keyword evidence="8 11" id="KW-0067">ATP-binding</keyword>
<dbReference type="EMBL" id="WBJY01000002">
    <property type="protein sequence ID" value="KAB1648146.1"/>
    <property type="molecule type" value="Genomic_DNA"/>
</dbReference>
<evidence type="ECO:0000256" key="9">
    <source>
        <dbReference type="ARBA" id="ARBA00048743"/>
    </source>
</evidence>
<dbReference type="PANTHER" id="PTHR10344">
    <property type="entry name" value="THYMIDYLATE KINASE"/>
    <property type="match status" value="1"/>
</dbReference>
<comment type="caution">
    <text evidence="13">The sequence shown here is derived from an EMBL/GenBank/DDBJ whole genome shotgun (WGS) entry which is preliminary data.</text>
</comment>
<dbReference type="EC" id="2.7.4.9" evidence="2 11"/>
<keyword evidence="4 11" id="KW-0808">Transferase</keyword>
<evidence type="ECO:0000256" key="5">
    <source>
        <dbReference type="ARBA" id="ARBA00022727"/>
    </source>
</evidence>
<evidence type="ECO:0000256" key="3">
    <source>
        <dbReference type="ARBA" id="ARBA00017144"/>
    </source>
</evidence>
<keyword evidence="5 11" id="KW-0545">Nucleotide biosynthesis</keyword>
<dbReference type="GO" id="GO:0005524">
    <property type="term" value="F:ATP binding"/>
    <property type="evidence" value="ECO:0007669"/>
    <property type="project" value="UniProtKB-UniRule"/>
</dbReference>
<evidence type="ECO:0000256" key="7">
    <source>
        <dbReference type="ARBA" id="ARBA00022777"/>
    </source>
</evidence>
<keyword evidence="7 11" id="KW-0418">Kinase</keyword>
<proteinExistence type="inferred from homology"/>
<comment type="function">
    <text evidence="10 11">Phosphorylation of dTMP to form dTDP in both de novo and salvage pathways of dTTP synthesis.</text>
</comment>
<dbReference type="FunFam" id="3.40.50.300:FF:000225">
    <property type="entry name" value="Thymidylate kinase"/>
    <property type="match status" value="1"/>
</dbReference>
<reference evidence="13 14" key="1">
    <citation type="submission" date="2019-09" db="EMBL/GenBank/DDBJ databases">
        <title>Phylogeny of genus Pseudoclavibacter and closely related genus.</title>
        <authorList>
            <person name="Li Y."/>
        </authorList>
    </citation>
    <scope>NUCLEOTIDE SEQUENCE [LARGE SCALE GENOMIC DNA]</scope>
    <source>
        <strain evidence="13 14">EGI 60007</strain>
    </source>
</reference>
<accession>A0A6H9WNE0</accession>
<dbReference type="InterPro" id="IPR018094">
    <property type="entry name" value="Thymidylate_kinase"/>
</dbReference>
<dbReference type="Pfam" id="PF02223">
    <property type="entry name" value="Thymidylate_kin"/>
    <property type="match status" value="1"/>
</dbReference>
<dbReference type="CDD" id="cd01672">
    <property type="entry name" value="TMPK"/>
    <property type="match status" value="1"/>
</dbReference>
<dbReference type="Proteomes" id="UP000431744">
    <property type="component" value="Unassembled WGS sequence"/>
</dbReference>
<sequence>MTGLFVTLEGGDGVGKSTHARRIEAWMRDRGIETVRTREPGGTELGAEIRQIVLHHRGHIDSRAEALLYAADRAHHVATVVRPALERGACVIQDRYIDSSVAYQGAGRDLGSDDVRALSEWATRELTPHLTVLLDLDVAEGRRRMLAGRSGLDRLEAETVAFHERVRHTFLGVAALEPERFLVVDASRPQDEVAARIAERLETLLAAQRGQTSEGHASS</sequence>
<dbReference type="NCBIfam" id="TIGR00041">
    <property type="entry name" value="DTMP_kinase"/>
    <property type="match status" value="1"/>
</dbReference>
<feature type="binding site" evidence="11">
    <location>
        <begin position="10"/>
        <end position="17"/>
    </location>
    <ligand>
        <name>ATP</name>
        <dbReference type="ChEBI" id="CHEBI:30616"/>
    </ligand>
</feature>
<keyword evidence="6 11" id="KW-0547">Nucleotide-binding</keyword>
<evidence type="ECO:0000256" key="6">
    <source>
        <dbReference type="ARBA" id="ARBA00022741"/>
    </source>
</evidence>
<dbReference type="GO" id="GO:0006235">
    <property type="term" value="P:dTTP biosynthetic process"/>
    <property type="evidence" value="ECO:0007669"/>
    <property type="project" value="UniProtKB-UniRule"/>
</dbReference>
<dbReference type="GO" id="GO:0005829">
    <property type="term" value="C:cytosol"/>
    <property type="evidence" value="ECO:0007669"/>
    <property type="project" value="TreeGrafter"/>
</dbReference>
<evidence type="ECO:0000256" key="4">
    <source>
        <dbReference type="ARBA" id="ARBA00022679"/>
    </source>
</evidence>